<feature type="chain" id="PRO_5042251696" evidence="1">
    <location>
        <begin position="28"/>
        <end position="208"/>
    </location>
</feature>
<gene>
    <name evidence="2" type="ORF">CYMTET_20230</name>
</gene>
<dbReference type="EMBL" id="LGRX02009765">
    <property type="protein sequence ID" value="KAK3271417.1"/>
    <property type="molecule type" value="Genomic_DNA"/>
</dbReference>
<accession>A0AAE0G4H1</accession>
<comment type="caution">
    <text evidence="2">The sequence shown here is derived from an EMBL/GenBank/DDBJ whole genome shotgun (WGS) entry which is preliminary data.</text>
</comment>
<dbReference type="AlphaFoldDB" id="A0AAE0G4H1"/>
<keyword evidence="1" id="KW-0732">Signal</keyword>
<protein>
    <submittedName>
        <fullName evidence="2">Uncharacterized protein</fullName>
    </submittedName>
</protein>
<dbReference type="InterPro" id="IPR008972">
    <property type="entry name" value="Cupredoxin"/>
</dbReference>
<proteinExistence type="predicted"/>
<keyword evidence="3" id="KW-1185">Reference proteome</keyword>
<dbReference type="SUPFAM" id="SSF49503">
    <property type="entry name" value="Cupredoxins"/>
    <property type="match status" value="1"/>
</dbReference>
<dbReference type="Gene3D" id="2.60.40.420">
    <property type="entry name" value="Cupredoxins - blue copper proteins"/>
    <property type="match status" value="1"/>
</dbReference>
<feature type="signal peptide" evidence="1">
    <location>
        <begin position="1"/>
        <end position="27"/>
    </location>
</feature>
<reference evidence="2 3" key="1">
    <citation type="journal article" date="2015" name="Genome Biol. Evol.">
        <title>Comparative Genomics of a Bacterivorous Green Alga Reveals Evolutionary Causalities and Consequences of Phago-Mixotrophic Mode of Nutrition.</title>
        <authorList>
            <person name="Burns J.A."/>
            <person name="Paasch A."/>
            <person name="Narechania A."/>
            <person name="Kim E."/>
        </authorList>
    </citation>
    <scope>NUCLEOTIDE SEQUENCE [LARGE SCALE GENOMIC DNA]</scope>
    <source>
        <strain evidence="2 3">PLY_AMNH</strain>
    </source>
</reference>
<feature type="non-terminal residue" evidence="2">
    <location>
        <position position="208"/>
    </location>
</feature>
<evidence type="ECO:0000313" key="3">
    <source>
        <dbReference type="Proteomes" id="UP001190700"/>
    </source>
</evidence>
<dbReference type="Proteomes" id="UP001190700">
    <property type="component" value="Unassembled WGS sequence"/>
</dbReference>
<evidence type="ECO:0000313" key="2">
    <source>
        <dbReference type="EMBL" id="KAK3271417.1"/>
    </source>
</evidence>
<name>A0AAE0G4H1_9CHLO</name>
<organism evidence="2 3">
    <name type="scientific">Cymbomonas tetramitiformis</name>
    <dbReference type="NCBI Taxonomy" id="36881"/>
    <lineage>
        <taxon>Eukaryota</taxon>
        <taxon>Viridiplantae</taxon>
        <taxon>Chlorophyta</taxon>
        <taxon>Pyramimonadophyceae</taxon>
        <taxon>Pyramimonadales</taxon>
        <taxon>Pyramimonadaceae</taxon>
        <taxon>Cymbomonas</taxon>
    </lineage>
</organism>
<evidence type="ECO:0000256" key="1">
    <source>
        <dbReference type="SAM" id="SignalP"/>
    </source>
</evidence>
<sequence length="208" mass="22907">MKTTFKFRSCAAVFFVSFLVPWTSADASEDCKDVTSSETHEIEWKIPMNPQEIEVNLCDEIKLTWSGYHDVRKSSAAAFESCLIENDEVLADTEFQNSWSEKLSYEQDLLLACGVADHCTMGQKLKVTVMVPAHKYSCIAGSNEFYQIAYADEACTQGTPPSLFPLLDVVILDHCTVENEFSSKVCELPAAVLTSPPLTAPSLDAASA</sequence>